<accession>A0A851GEW2</accession>
<protein>
    <recommendedName>
        <fullName evidence="8">Transport permease protein</fullName>
    </recommendedName>
</protein>
<keyword evidence="4 8" id="KW-1003">Cell membrane</keyword>
<evidence type="ECO:0000256" key="2">
    <source>
        <dbReference type="ARBA" id="ARBA00007783"/>
    </source>
</evidence>
<feature type="domain" description="ABC transmembrane type-2" evidence="9">
    <location>
        <begin position="133"/>
        <end position="370"/>
    </location>
</feature>
<organism evidence="10 11">
    <name type="scientific">Oceaniferula marina</name>
    <dbReference type="NCBI Taxonomy" id="2748318"/>
    <lineage>
        <taxon>Bacteria</taxon>
        <taxon>Pseudomonadati</taxon>
        <taxon>Verrucomicrobiota</taxon>
        <taxon>Verrucomicrobiia</taxon>
        <taxon>Verrucomicrobiales</taxon>
        <taxon>Verrucomicrobiaceae</taxon>
        <taxon>Oceaniferula</taxon>
    </lineage>
</organism>
<dbReference type="EMBL" id="JACBAZ010000004">
    <property type="protein sequence ID" value="NWK56073.1"/>
    <property type="molecule type" value="Genomic_DNA"/>
</dbReference>
<dbReference type="Gene3D" id="3.40.1710.10">
    <property type="entry name" value="abc type-2 transporter like domain"/>
    <property type="match status" value="1"/>
</dbReference>
<dbReference type="PANTHER" id="PTHR30294">
    <property type="entry name" value="MEMBRANE COMPONENT OF ABC TRANSPORTER YHHJ-RELATED"/>
    <property type="match status" value="1"/>
</dbReference>
<dbReference type="InterPro" id="IPR013525">
    <property type="entry name" value="ABC2_TM"/>
</dbReference>
<dbReference type="GO" id="GO:0043190">
    <property type="term" value="C:ATP-binding cassette (ABC) transporter complex"/>
    <property type="evidence" value="ECO:0007669"/>
    <property type="project" value="InterPro"/>
</dbReference>
<dbReference type="PROSITE" id="PS51012">
    <property type="entry name" value="ABC_TM2"/>
    <property type="match status" value="1"/>
</dbReference>
<comment type="subcellular location">
    <subcellularLocation>
        <location evidence="1 8">Cell membrane</location>
        <topology evidence="1 8">Multi-pass membrane protein</topology>
    </subcellularLocation>
</comment>
<comment type="caution">
    <text evidence="10">The sequence shown here is derived from an EMBL/GenBank/DDBJ whole genome shotgun (WGS) entry which is preliminary data.</text>
</comment>
<keyword evidence="7 8" id="KW-0472">Membrane</keyword>
<dbReference type="InterPro" id="IPR047817">
    <property type="entry name" value="ABC2_TM_bact-type"/>
</dbReference>
<evidence type="ECO:0000256" key="5">
    <source>
        <dbReference type="ARBA" id="ARBA00022692"/>
    </source>
</evidence>
<feature type="transmembrane region" description="Helical" evidence="8">
    <location>
        <begin position="180"/>
        <end position="201"/>
    </location>
</feature>
<dbReference type="RefSeq" id="WP_178932719.1">
    <property type="nucleotide sequence ID" value="NZ_JACBAZ010000004.1"/>
</dbReference>
<dbReference type="Proteomes" id="UP000557872">
    <property type="component" value="Unassembled WGS sequence"/>
</dbReference>
<reference evidence="10 11" key="1">
    <citation type="submission" date="2020-07" db="EMBL/GenBank/DDBJ databases">
        <title>Roseicoccus Jingziensis gen. nov., sp. nov., isolated from coastal seawater.</title>
        <authorList>
            <person name="Feng X."/>
        </authorList>
    </citation>
    <scope>NUCLEOTIDE SEQUENCE [LARGE SCALE GENOMIC DNA]</scope>
    <source>
        <strain evidence="10 11">N1E253</strain>
    </source>
</reference>
<keyword evidence="6 8" id="KW-1133">Transmembrane helix</keyword>
<evidence type="ECO:0000256" key="1">
    <source>
        <dbReference type="ARBA" id="ARBA00004651"/>
    </source>
</evidence>
<feature type="transmembrane region" description="Helical" evidence="8">
    <location>
        <begin position="349"/>
        <end position="367"/>
    </location>
</feature>
<evidence type="ECO:0000256" key="7">
    <source>
        <dbReference type="ARBA" id="ARBA00023136"/>
    </source>
</evidence>
<dbReference type="PRINTS" id="PR00164">
    <property type="entry name" value="ABC2TRNSPORT"/>
</dbReference>
<evidence type="ECO:0000256" key="8">
    <source>
        <dbReference type="RuleBase" id="RU361157"/>
    </source>
</evidence>
<evidence type="ECO:0000256" key="6">
    <source>
        <dbReference type="ARBA" id="ARBA00022989"/>
    </source>
</evidence>
<gene>
    <name evidence="10" type="ORF">HW115_10665</name>
</gene>
<dbReference type="AlphaFoldDB" id="A0A851GEW2"/>
<dbReference type="PANTHER" id="PTHR30294:SF29">
    <property type="entry name" value="MULTIDRUG ABC TRANSPORTER PERMEASE YBHS-RELATED"/>
    <property type="match status" value="1"/>
</dbReference>
<evidence type="ECO:0000313" key="11">
    <source>
        <dbReference type="Proteomes" id="UP000557872"/>
    </source>
</evidence>
<feature type="transmembrane region" description="Helical" evidence="8">
    <location>
        <begin position="227"/>
        <end position="245"/>
    </location>
</feature>
<feature type="transmembrane region" description="Helical" evidence="8">
    <location>
        <begin position="257"/>
        <end position="279"/>
    </location>
</feature>
<evidence type="ECO:0000256" key="3">
    <source>
        <dbReference type="ARBA" id="ARBA00022448"/>
    </source>
</evidence>
<evidence type="ECO:0000313" key="10">
    <source>
        <dbReference type="EMBL" id="NWK56073.1"/>
    </source>
</evidence>
<dbReference type="GO" id="GO:0140359">
    <property type="term" value="F:ABC-type transporter activity"/>
    <property type="evidence" value="ECO:0007669"/>
    <property type="project" value="InterPro"/>
</dbReference>
<evidence type="ECO:0000259" key="9">
    <source>
        <dbReference type="PROSITE" id="PS51012"/>
    </source>
</evidence>
<keyword evidence="11" id="KW-1185">Reference proteome</keyword>
<feature type="transmembrane region" description="Helical" evidence="8">
    <location>
        <begin position="291"/>
        <end position="309"/>
    </location>
</feature>
<dbReference type="InterPro" id="IPR051449">
    <property type="entry name" value="ABC-2_transporter_component"/>
</dbReference>
<name>A0A851GEW2_9BACT</name>
<comment type="similarity">
    <text evidence="2 8">Belongs to the ABC-2 integral membrane protein family.</text>
</comment>
<proteinExistence type="inferred from homology"/>
<dbReference type="InterPro" id="IPR000412">
    <property type="entry name" value="ABC_2_transport"/>
</dbReference>
<sequence>MRSGVGFSLARIWAICIKEITQLRRDRLTFAMVVIIPLMQLLMFGYSINTKVRNIPIAVCDHSASSFSRQLAEDVQASQVVTISSYVDHPETLHSMVRNGEVSAGLYIPQDSERRYYAEDKEAVAQLIVDGSDTVMASALKSLGHFPFIPGGVSSFTHNPGDISVTLLYNPAQRSELNTVPGLLGLILTMTMVMFTAIAIVRERERGNMELLIATPVHTVELMLGKLIPYVFIGLIQMGIILWLGQLLFQVPVSGSWILLITSCLLFIFANLGLGLLLSTIAPNQMGAMQLFIFIFLPSILLSGFMFPYQGMPVLAQKLAELLPMTHFMRIIRGIILRDAEWSGIQADMRFLAGFFIVTLSLAILRFRQRLD</sequence>
<keyword evidence="5 8" id="KW-0812">Transmembrane</keyword>
<feature type="transmembrane region" description="Helical" evidence="8">
    <location>
        <begin position="28"/>
        <end position="48"/>
    </location>
</feature>
<evidence type="ECO:0000256" key="4">
    <source>
        <dbReference type="ARBA" id="ARBA00022475"/>
    </source>
</evidence>
<keyword evidence="3 8" id="KW-0813">Transport</keyword>
<dbReference type="Pfam" id="PF12698">
    <property type="entry name" value="ABC2_membrane_3"/>
    <property type="match status" value="1"/>
</dbReference>